<protein>
    <recommendedName>
        <fullName evidence="1">ApaG domain-containing protein</fullName>
    </recommendedName>
</protein>
<dbReference type="InterPro" id="IPR036047">
    <property type="entry name" value="F-box-like_dom_sf"/>
</dbReference>
<dbReference type="PANTHER" id="PTHR47191:SF2">
    <property type="entry name" value="OS05G0170800 PROTEIN"/>
    <property type="match status" value="1"/>
</dbReference>
<dbReference type="Pfam" id="PF04379">
    <property type="entry name" value="DUF525"/>
    <property type="match status" value="1"/>
</dbReference>
<dbReference type="PANTHER" id="PTHR47191">
    <property type="entry name" value="OS05G0170800 PROTEIN"/>
    <property type="match status" value="1"/>
</dbReference>
<proteinExistence type="predicted"/>
<organism evidence="2 3">
    <name type="scientific">Blepharisma stoltei</name>
    <dbReference type="NCBI Taxonomy" id="1481888"/>
    <lineage>
        <taxon>Eukaryota</taxon>
        <taxon>Sar</taxon>
        <taxon>Alveolata</taxon>
        <taxon>Ciliophora</taxon>
        <taxon>Postciliodesmatophora</taxon>
        <taxon>Heterotrichea</taxon>
        <taxon>Heterotrichida</taxon>
        <taxon>Blepharismidae</taxon>
        <taxon>Blepharisma</taxon>
    </lineage>
</organism>
<evidence type="ECO:0000259" key="1">
    <source>
        <dbReference type="PROSITE" id="PS51087"/>
    </source>
</evidence>
<dbReference type="InterPro" id="IPR050718">
    <property type="entry name" value="ApaG-like"/>
</dbReference>
<name>A0AAU9K0V4_9CILI</name>
<evidence type="ECO:0000313" key="3">
    <source>
        <dbReference type="Proteomes" id="UP001162131"/>
    </source>
</evidence>
<dbReference type="InterPro" id="IPR036767">
    <property type="entry name" value="ApaG_sf"/>
</dbReference>
<dbReference type="EMBL" id="CAJZBQ010000044">
    <property type="protein sequence ID" value="CAG9327604.1"/>
    <property type="molecule type" value="Genomic_DNA"/>
</dbReference>
<gene>
    <name evidence="2" type="ORF">BSTOLATCC_MIC44235</name>
</gene>
<accession>A0AAU9K0V4</accession>
<dbReference type="Gene3D" id="2.60.40.1470">
    <property type="entry name" value="ApaG domain"/>
    <property type="match status" value="1"/>
</dbReference>
<dbReference type="PROSITE" id="PS51087">
    <property type="entry name" value="APAG"/>
    <property type="match status" value="1"/>
</dbReference>
<evidence type="ECO:0000313" key="2">
    <source>
        <dbReference type="EMBL" id="CAG9327604.1"/>
    </source>
</evidence>
<dbReference type="AlphaFoldDB" id="A0AAU9K0V4"/>
<feature type="domain" description="ApaG" evidence="1">
    <location>
        <begin position="262"/>
        <end position="389"/>
    </location>
</feature>
<dbReference type="SUPFAM" id="SSF110069">
    <property type="entry name" value="ApaG-like"/>
    <property type="match status" value="1"/>
</dbReference>
<sequence length="398" mass="45869">MVIFHIDLLGEILKFLEPKELALTLRTSKSFYTYGTIDSIWKDYCTLLFPYYTNGNYYNFIVTEIWNYLKIVEAFHQVISTVKSQFPSHSVYRSLEERGNRDMAMFYKNIYAKQDFEINPENILKEFKEETGVDMPTDLYQIYVTYDGQKYPGFFGTYRFYDNLTSLSFLPLKKALMNTSVPLFCLGESPYSDQQLLYDLTGELGKGIGALYYSMGSQNTYLHLSSNLAEYLHCYAGKISSGQIEIESKLINAFEWNDCCSDVTTEGIRITARSIFVPYLSSRERYAWAYQIGIEPNRPSQRWRLVTRTWNITDNNGRVDTVYRQPGVIGLFPEVYQGSKKVIYESCCILATPGGTMDGYFTFENMDDESITIDATVGVFRHQLPPGSSFVTYHHGLP</sequence>
<comment type="caution">
    <text evidence="2">The sequence shown here is derived from an EMBL/GenBank/DDBJ whole genome shotgun (WGS) entry which is preliminary data.</text>
</comment>
<keyword evidence="3" id="KW-1185">Reference proteome</keyword>
<dbReference type="Proteomes" id="UP001162131">
    <property type="component" value="Unassembled WGS sequence"/>
</dbReference>
<reference evidence="2" key="1">
    <citation type="submission" date="2021-09" db="EMBL/GenBank/DDBJ databases">
        <authorList>
            <consortium name="AG Swart"/>
            <person name="Singh M."/>
            <person name="Singh A."/>
            <person name="Seah K."/>
            <person name="Emmerich C."/>
        </authorList>
    </citation>
    <scope>NUCLEOTIDE SEQUENCE</scope>
    <source>
        <strain evidence="2">ATCC30299</strain>
    </source>
</reference>
<dbReference type="InterPro" id="IPR007474">
    <property type="entry name" value="ApaG_domain"/>
</dbReference>
<dbReference type="SUPFAM" id="SSF81383">
    <property type="entry name" value="F-box domain"/>
    <property type="match status" value="1"/>
</dbReference>